<organism evidence="1 2">
    <name type="scientific">Marasmiellus scandens</name>
    <dbReference type="NCBI Taxonomy" id="2682957"/>
    <lineage>
        <taxon>Eukaryota</taxon>
        <taxon>Fungi</taxon>
        <taxon>Dikarya</taxon>
        <taxon>Basidiomycota</taxon>
        <taxon>Agaricomycotina</taxon>
        <taxon>Agaricomycetes</taxon>
        <taxon>Agaricomycetidae</taxon>
        <taxon>Agaricales</taxon>
        <taxon>Marasmiineae</taxon>
        <taxon>Omphalotaceae</taxon>
        <taxon>Marasmiellus</taxon>
    </lineage>
</organism>
<reference evidence="1 2" key="1">
    <citation type="submission" date="2024-01" db="EMBL/GenBank/DDBJ databases">
        <title>A draft genome for the cacao thread blight pathogen Marasmiellus scandens.</title>
        <authorList>
            <person name="Baruah I.K."/>
            <person name="Leung J."/>
            <person name="Bukari Y."/>
            <person name="Amoako-Attah I."/>
            <person name="Meinhardt L.W."/>
            <person name="Bailey B.A."/>
            <person name="Cohen S.P."/>
        </authorList>
    </citation>
    <scope>NUCLEOTIDE SEQUENCE [LARGE SCALE GENOMIC DNA]</scope>
    <source>
        <strain evidence="1 2">GH-19</strain>
    </source>
</reference>
<name>A0ABR1J5A7_9AGAR</name>
<dbReference type="EMBL" id="JBANRG010000035">
    <property type="protein sequence ID" value="KAK7449799.1"/>
    <property type="molecule type" value="Genomic_DNA"/>
</dbReference>
<sequence length="319" mass="36145">MTKSQDVGHDFLVIGSLAQKSVRLHTLDISVPHDPDLHWGEAEQQEFLERLGASRIQTLKLRNVARWPKLILGMSRIKELSILFPGTESQDWVHDESLSLPLRNIRFLELSGAESNESLLEFLGSPAFDFANLRFLQLKFLGWMYFTMKPAFDLFLRGVGFYLEEVIIIFPNALRGKILGREYSSCLSDVIAQRTLSHFHRLKRISIQIPSVFPLGILRARELLTTVTAAGLQEINITLSLDKNSPSVDELGGIPDWRMLDDWFSDQVRFSSLGRFQIRWLASTNGHPGTIMEPFVSAVNSQMYALNGRGCVYHANAGR</sequence>
<comment type="caution">
    <text evidence="1">The sequence shown here is derived from an EMBL/GenBank/DDBJ whole genome shotgun (WGS) entry which is preliminary data.</text>
</comment>
<gene>
    <name evidence="1" type="ORF">VKT23_013275</name>
</gene>
<accession>A0ABR1J5A7</accession>
<keyword evidence="2" id="KW-1185">Reference proteome</keyword>
<dbReference type="Proteomes" id="UP001498398">
    <property type="component" value="Unassembled WGS sequence"/>
</dbReference>
<evidence type="ECO:0000313" key="2">
    <source>
        <dbReference type="Proteomes" id="UP001498398"/>
    </source>
</evidence>
<evidence type="ECO:0000313" key="1">
    <source>
        <dbReference type="EMBL" id="KAK7449799.1"/>
    </source>
</evidence>
<proteinExistence type="predicted"/>
<protein>
    <submittedName>
        <fullName evidence="1">Uncharacterized protein</fullName>
    </submittedName>
</protein>